<accession>A0A9P4NK86</accession>
<evidence type="ECO:0000313" key="4">
    <source>
        <dbReference type="EMBL" id="KAF2424872.1"/>
    </source>
</evidence>
<dbReference type="OrthoDB" id="10251741at2759"/>
<dbReference type="GO" id="GO:0005634">
    <property type="term" value="C:nucleus"/>
    <property type="evidence" value="ECO:0007669"/>
    <property type="project" value="TreeGrafter"/>
</dbReference>
<feature type="repeat" description="WD" evidence="3">
    <location>
        <begin position="241"/>
        <end position="282"/>
    </location>
</feature>
<keyword evidence="5" id="KW-1185">Reference proteome</keyword>
<dbReference type="InterPro" id="IPR051510">
    <property type="entry name" value="SKI8"/>
</dbReference>
<dbReference type="PROSITE" id="PS50294">
    <property type="entry name" value="WD_REPEATS_REGION"/>
    <property type="match status" value="1"/>
</dbReference>
<dbReference type="InterPro" id="IPR036322">
    <property type="entry name" value="WD40_repeat_dom_sf"/>
</dbReference>
<reference evidence="4" key="1">
    <citation type="journal article" date="2020" name="Stud. Mycol.">
        <title>101 Dothideomycetes genomes: a test case for predicting lifestyles and emergence of pathogens.</title>
        <authorList>
            <person name="Haridas S."/>
            <person name="Albert R."/>
            <person name="Binder M."/>
            <person name="Bloem J."/>
            <person name="Labutti K."/>
            <person name="Salamov A."/>
            <person name="Andreopoulos B."/>
            <person name="Baker S."/>
            <person name="Barry K."/>
            <person name="Bills G."/>
            <person name="Bluhm B."/>
            <person name="Cannon C."/>
            <person name="Castanera R."/>
            <person name="Culley D."/>
            <person name="Daum C."/>
            <person name="Ezra D."/>
            <person name="Gonzalez J."/>
            <person name="Henrissat B."/>
            <person name="Kuo A."/>
            <person name="Liang C."/>
            <person name="Lipzen A."/>
            <person name="Lutzoni F."/>
            <person name="Magnuson J."/>
            <person name="Mondo S."/>
            <person name="Nolan M."/>
            <person name="Ohm R."/>
            <person name="Pangilinan J."/>
            <person name="Park H.-J."/>
            <person name="Ramirez L."/>
            <person name="Alfaro M."/>
            <person name="Sun H."/>
            <person name="Tritt A."/>
            <person name="Yoshinaga Y."/>
            <person name="Zwiers L.-H."/>
            <person name="Turgeon B."/>
            <person name="Goodwin S."/>
            <person name="Spatafora J."/>
            <person name="Crous P."/>
            <person name="Grigoriev I."/>
        </authorList>
    </citation>
    <scope>NUCLEOTIDE SEQUENCE</scope>
    <source>
        <strain evidence="4">CBS 130266</strain>
    </source>
</reference>
<name>A0A9P4NK86_9PEZI</name>
<dbReference type="Gene3D" id="2.130.10.10">
    <property type="entry name" value="YVTN repeat-like/Quinoprotein amine dehydrogenase"/>
    <property type="match status" value="1"/>
</dbReference>
<dbReference type="PANTHER" id="PTHR44090">
    <property type="entry name" value="WD REPEAT-CONTAINING PROTEIN 61"/>
    <property type="match status" value="1"/>
</dbReference>
<sequence length="325" mass="34570">MSKQYLTIHTLDSAHPSDIFSLSPTPTALLSASGSSTLKVHSTTDPSFPLLQTLPNAHKLGCHHITTSSNGLVAASAGFGGEVKVWKVREGEGEGDWVEWGVLVDGSVGTGKERKEVWGLALDGVGRYLSGSSFDGRVRVWDLNLGPEGWGTPVREYETKGSFGLCVAMSQDGKYTASGHENGSIYVFNNETSRLLHSLPGLILPVRSIAFSPASTLLAAGGDSTTISLYAVSTGERILQLSGNKAWVMSLDFNHTGEYLLSGSYDGKAKVWSVEGRNCVATHGESEGVIWGVKWLPKQGVRVAEMFVVGGKGGQMSFFREASGG</sequence>
<dbReference type="AlphaFoldDB" id="A0A9P4NK86"/>
<dbReference type="InterPro" id="IPR001680">
    <property type="entry name" value="WD40_rpt"/>
</dbReference>
<evidence type="ECO:0000313" key="5">
    <source>
        <dbReference type="Proteomes" id="UP000800235"/>
    </source>
</evidence>
<proteinExistence type="predicted"/>
<dbReference type="PROSITE" id="PS00678">
    <property type="entry name" value="WD_REPEATS_1"/>
    <property type="match status" value="1"/>
</dbReference>
<evidence type="ECO:0000256" key="1">
    <source>
        <dbReference type="ARBA" id="ARBA00022574"/>
    </source>
</evidence>
<dbReference type="PANTHER" id="PTHR44090:SF1">
    <property type="entry name" value="SUPERKILLER COMPLEX PROTEIN 8"/>
    <property type="match status" value="1"/>
</dbReference>
<dbReference type="Pfam" id="PF00400">
    <property type="entry name" value="WD40"/>
    <property type="match status" value="4"/>
</dbReference>
<dbReference type="InterPro" id="IPR019775">
    <property type="entry name" value="WD40_repeat_CS"/>
</dbReference>
<dbReference type="InterPro" id="IPR015943">
    <property type="entry name" value="WD40/YVTN_repeat-like_dom_sf"/>
</dbReference>
<gene>
    <name evidence="4" type="ORF">EJ08DRAFT_700650</name>
</gene>
<organism evidence="4 5">
    <name type="scientific">Tothia fuscella</name>
    <dbReference type="NCBI Taxonomy" id="1048955"/>
    <lineage>
        <taxon>Eukaryota</taxon>
        <taxon>Fungi</taxon>
        <taxon>Dikarya</taxon>
        <taxon>Ascomycota</taxon>
        <taxon>Pezizomycotina</taxon>
        <taxon>Dothideomycetes</taxon>
        <taxon>Pleosporomycetidae</taxon>
        <taxon>Venturiales</taxon>
        <taxon>Cylindrosympodiaceae</taxon>
        <taxon>Tothia</taxon>
    </lineage>
</organism>
<keyword evidence="1 3" id="KW-0853">WD repeat</keyword>
<dbReference type="CDD" id="cd00200">
    <property type="entry name" value="WD40"/>
    <property type="match status" value="1"/>
</dbReference>
<keyword evidence="2" id="KW-0677">Repeat</keyword>
<dbReference type="PROSITE" id="PS50082">
    <property type="entry name" value="WD_REPEATS_2"/>
    <property type="match status" value="2"/>
</dbReference>
<dbReference type="SMART" id="SM00320">
    <property type="entry name" value="WD40"/>
    <property type="match status" value="7"/>
</dbReference>
<dbReference type="EMBL" id="MU007073">
    <property type="protein sequence ID" value="KAF2424872.1"/>
    <property type="molecule type" value="Genomic_DNA"/>
</dbReference>
<dbReference type="SUPFAM" id="SSF50978">
    <property type="entry name" value="WD40 repeat-like"/>
    <property type="match status" value="1"/>
</dbReference>
<dbReference type="GO" id="GO:0032991">
    <property type="term" value="C:protein-containing complex"/>
    <property type="evidence" value="ECO:0007669"/>
    <property type="project" value="UniProtKB-ARBA"/>
</dbReference>
<evidence type="ECO:0000256" key="3">
    <source>
        <dbReference type="PROSITE-ProRule" id="PRU00221"/>
    </source>
</evidence>
<evidence type="ECO:0000256" key="2">
    <source>
        <dbReference type="ARBA" id="ARBA00022737"/>
    </source>
</evidence>
<feature type="repeat" description="WD" evidence="3">
    <location>
        <begin position="110"/>
        <end position="144"/>
    </location>
</feature>
<comment type="caution">
    <text evidence="4">The sequence shown here is derived from an EMBL/GenBank/DDBJ whole genome shotgun (WGS) entry which is preliminary data.</text>
</comment>
<dbReference type="Proteomes" id="UP000800235">
    <property type="component" value="Unassembled WGS sequence"/>
</dbReference>
<protein>
    <submittedName>
        <fullName evidence="4">WD40 repeat protein</fullName>
    </submittedName>
</protein>